<keyword evidence="3" id="KW-1185">Reference proteome</keyword>
<gene>
    <name evidence="2" type="ORF">SISSUDRAFT_1041568</name>
</gene>
<dbReference type="SMART" id="SM00555">
    <property type="entry name" value="GIT"/>
    <property type="match status" value="2"/>
</dbReference>
<evidence type="ECO:0000313" key="2">
    <source>
        <dbReference type="EMBL" id="KZT42289.1"/>
    </source>
</evidence>
<dbReference type="PANTHER" id="PTHR21601:SF0">
    <property type="entry name" value="PROTEIN SPA2-RELATED"/>
    <property type="match status" value="1"/>
</dbReference>
<organism evidence="2 3">
    <name type="scientific">Sistotremastrum suecicum HHB10207 ss-3</name>
    <dbReference type="NCBI Taxonomy" id="1314776"/>
    <lineage>
        <taxon>Eukaryota</taxon>
        <taxon>Fungi</taxon>
        <taxon>Dikarya</taxon>
        <taxon>Basidiomycota</taxon>
        <taxon>Agaricomycotina</taxon>
        <taxon>Agaricomycetes</taxon>
        <taxon>Sistotremastrales</taxon>
        <taxon>Sistotremastraceae</taxon>
        <taxon>Sistotremastrum</taxon>
    </lineage>
</organism>
<dbReference type="InterPro" id="IPR013724">
    <property type="entry name" value="GIT_SHD"/>
</dbReference>
<dbReference type="PANTHER" id="PTHR21601">
    <property type="entry name" value="SPA2 PROTEIN"/>
    <property type="match status" value="1"/>
</dbReference>
<evidence type="ECO:0000313" key="3">
    <source>
        <dbReference type="Proteomes" id="UP000076798"/>
    </source>
</evidence>
<dbReference type="InterPro" id="IPR039892">
    <property type="entry name" value="Spa2/Sph1"/>
</dbReference>
<dbReference type="AlphaFoldDB" id="A0A166H351"/>
<evidence type="ECO:0000259" key="1">
    <source>
        <dbReference type="SMART" id="SM00555"/>
    </source>
</evidence>
<name>A0A166H351_9AGAM</name>
<dbReference type="OrthoDB" id="5588096at2759"/>
<dbReference type="Proteomes" id="UP000076798">
    <property type="component" value="Unassembled WGS sequence"/>
</dbReference>
<sequence length="189" mass="22668">MKIALFGGLMRYRTFHRHKDQCHEQYTFVSHSEGFTDPIFVKFLNETRGFLTDVFFEEEVDTNPNSRDKIPKLMTWQMQELCTDLYDEMRRRTLEVEGYLPHRDDFYPERNAARKKLSKLRLSRFEDLCFDVFREVEFRYPELKGTKEGLVPGLRLSAFVDPPPPYSPRVDRNKDKESFWARFFCGLVQ</sequence>
<dbReference type="EMBL" id="KV428014">
    <property type="protein sequence ID" value="KZT42289.1"/>
    <property type="molecule type" value="Genomic_DNA"/>
</dbReference>
<reference evidence="2 3" key="1">
    <citation type="journal article" date="2016" name="Mol. Biol. Evol.">
        <title>Comparative Genomics of Early-Diverging Mushroom-Forming Fungi Provides Insights into the Origins of Lignocellulose Decay Capabilities.</title>
        <authorList>
            <person name="Nagy L.G."/>
            <person name="Riley R."/>
            <person name="Tritt A."/>
            <person name="Adam C."/>
            <person name="Daum C."/>
            <person name="Floudas D."/>
            <person name="Sun H."/>
            <person name="Yadav J.S."/>
            <person name="Pangilinan J."/>
            <person name="Larsson K.H."/>
            <person name="Matsuura K."/>
            <person name="Barry K."/>
            <person name="Labutti K."/>
            <person name="Kuo R."/>
            <person name="Ohm R.A."/>
            <person name="Bhattacharya S.S."/>
            <person name="Shirouzu T."/>
            <person name="Yoshinaga Y."/>
            <person name="Martin F.M."/>
            <person name="Grigoriev I.V."/>
            <person name="Hibbett D.S."/>
        </authorList>
    </citation>
    <scope>NUCLEOTIDE SEQUENCE [LARGE SCALE GENOMIC DNA]</scope>
    <source>
        <strain evidence="2 3">HHB10207 ss-3</strain>
    </source>
</reference>
<feature type="domain" description="GIT Spa2 homology (SHD)" evidence="1">
    <location>
        <begin position="66"/>
        <end position="96"/>
    </location>
</feature>
<protein>
    <recommendedName>
        <fullName evidence="1">GIT Spa2 homology (SHD) domain-containing protein</fullName>
    </recommendedName>
</protein>
<feature type="domain" description="GIT Spa2 homology (SHD)" evidence="1">
    <location>
        <begin position="113"/>
        <end position="143"/>
    </location>
</feature>
<accession>A0A166H351</accession>
<dbReference type="GO" id="GO:0005078">
    <property type="term" value="F:MAP-kinase scaffold activity"/>
    <property type="evidence" value="ECO:0007669"/>
    <property type="project" value="TreeGrafter"/>
</dbReference>
<dbReference type="Pfam" id="PF08518">
    <property type="entry name" value="GIT_SHD"/>
    <property type="match status" value="1"/>
</dbReference>
<proteinExistence type="predicted"/>